<dbReference type="InterPro" id="IPR036397">
    <property type="entry name" value="RNaseH_sf"/>
</dbReference>
<dbReference type="SMART" id="SM00298">
    <property type="entry name" value="CHROMO"/>
    <property type="match status" value="1"/>
</dbReference>
<dbReference type="InterPro" id="IPR001584">
    <property type="entry name" value="Integrase_cat-core"/>
</dbReference>
<evidence type="ECO:0000259" key="4">
    <source>
        <dbReference type="PROSITE" id="PS50994"/>
    </source>
</evidence>
<dbReference type="InterPro" id="IPR056924">
    <property type="entry name" value="SH3_Tf2-1"/>
</dbReference>
<evidence type="ECO:0000256" key="2">
    <source>
        <dbReference type="SAM" id="Coils"/>
    </source>
</evidence>
<dbReference type="SUPFAM" id="SSF56672">
    <property type="entry name" value="DNA/RNA polymerases"/>
    <property type="match status" value="1"/>
</dbReference>
<dbReference type="Gene3D" id="2.40.50.40">
    <property type="match status" value="1"/>
</dbReference>
<evidence type="ECO:0000259" key="3">
    <source>
        <dbReference type="PROSITE" id="PS50878"/>
    </source>
</evidence>
<dbReference type="GO" id="GO:0015074">
    <property type="term" value="P:DNA integration"/>
    <property type="evidence" value="ECO:0007669"/>
    <property type="project" value="InterPro"/>
</dbReference>
<dbReference type="InterPro" id="IPR016197">
    <property type="entry name" value="Chromo-like_dom_sf"/>
</dbReference>
<dbReference type="AlphaFoldDB" id="V2WNT2"/>
<dbReference type="OrthoDB" id="2630497at2759"/>
<dbReference type="InterPro" id="IPR000477">
    <property type="entry name" value="RT_dom"/>
</dbReference>
<name>V2WNT2_MONRO</name>
<dbReference type="Pfam" id="PF00385">
    <property type="entry name" value="Chromo"/>
    <property type="match status" value="1"/>
</dbReference>
<keyword evidence="6" id="KW-1185">Reference proteome</keyword>
<sequence>MASPFFFIAKKEKGALRPMQDYRELNKGTVKNTYPLPLISELLNKLKGATIFTKLNLRNGYNNVRIKDGDQWKATFKTNRGLFKPTVMFFGLSNSPATFQAFMNNILSDFINEGWCVVYMDDILIFSKDQNEHKEHMERLMRCLKKHDLFLKPEKSEILIQHLYKRFGLLDHIISNRDPRFAAEVFQEMGKQLSIKHSMSMAFHLQTDGETERVNQEVEVYLRAFCSKEQTQWKEYLPLAEFAHNNRTHSVLKKSPFFMMMGYHPRLLPTVFKKTTIPSVEERLQELKRMIQREKQKLDVFEEGQKVWLEAKNLAMGYPSKKLAPKREGPFKVLKVLGPVMYKLDLPHQWKIHPVFHAALLSPFKQTKAHGPSFTEPPPDLIEGFKEYEVEAVVGHRPKKRPREFLVSYTSYDSSHNRWIQMEGMVNCLDLLKRLIMSNTTSSPSSTQNSDLKLINAQAACTLNSISDSPPPYHSTEPTHIPLLHRLNEDRLCFANPIPVHAIPISSLYNFPYPTTPTTIDNWFEIWTPPTIKEDVDDAIESPELCEAPCCYTPKTLNRRPVGVIRCYHPDIVGEYIEYYVCTRCFGLKHRFCGMDIIERRRIEQPWPKNNEETEWKVVDQATKPWGPCWDENPLEKNWWTDAAEWAKWNEENGLTQKSGTLTE</sequence>
<reference evidence="5 6" key="1">
    <citation type="journal article" date="2014" name="BMC Genomics">
        <title>Genome and secretome analysis of the hemibiotrophic fungal pathogen, Moniliophthora roreri, which causes frosty pod rot disease of cacao: mechanisms of the biotrophic and necrotrophic phases.</title>
        <authorList>
            <person name="Meinhardt L.W."/>
            <person name="Costa G.G.L."/>
            <person name="Thomazella D.P.T."/>
            <person name="Teixeira P.J.P.L."/>
            <person name="Carazzolle M.F."/>
            <person name="Schuster S.C."/>
            <person name="Carlson J.E."/>
            <person name="Guiltinan M.J."/>
            <person name="Mieczkowski P."/>
            <person name="Farmer A."/>
            <person name="Ramaraj T."/>
            <person name="Crozier J."/>
            <person name="Davis R.E."/>
            <person name="Shao J."/>
            <person name="Melnick R.L."/>
            <person name="Pereira G.A.G."/>
            <person name="Bailey B.A."/>
        </authorList>
    </citation>
    <scope>NUCLEOTIDE SEQUENCE [LARGE SCALE GENOMIC DNA]</scope>
    <source>
        <strain evidence="5 6">MCA 2997</strain>
    </source>
</reference>
<feature type="domain" description="Integrase catalytic" evidence="4">
    <location>
        <begin position="159"/>
        <end position="264"/>
    </location>
</feature>
<dbReference type="PANTHER" id="PTHR37984:SF5">
    <property type="entry name" value="PROTEIN NYNRIN-LIKE"/>
    <property type="match status" value="1"/>
</dbReference>
<comment type="caution">
    <text evidence="5">The sequence shown here is derived from an EMBL/GenBank/DDBJ whole genome shotgun (WGS) entry which is preliminary data.</text>
</comment>
<evidence type="ECO:0000256" key="1">
    <source>
        <dbReference type="ARBA" id="ARBA00022884"/>
    </source>
</evidence>
<dbReference type="Proteomes" id="UP000017559">
    <property type="component" value="Unassembled WGS sequence"/>
</dbReference>
<keyword evidence="1" id="KW-0694">RNA-binding</keyword>
<dbReference type="InterPro" id="IPR012337">
    <property type="entry name" value="RNaseH-like_sf"/>
</dbReference>
<dbReference type="KEGG" id="mrr:Moror_14467"/>
<dbReference type="PROSITE" id="PS50878">
    <property type="entry name" value="RT_POL"/>
    <property type="match status" value="1"/>
</dbReference>
<keyword evidence="2" id="KW-0175">Coiled coil</keyword>
<dbReference type="Pfam" id="PF24626">
    <property type="entry name" value="SH3_Tf2-1"/>
    <property type="match status" value="1"/>
</dbReference>
<dbReference type="PROSITE" id="PS50994">
    <property type="entry name" value="INTEGRASE"/>
    <property type="match status" value="1"/>
</dbReference>
<dbReference type="PANTHER" id="PTHR37984">
    <property type="entry name" value="PROTEIN CBG26694"/>
    <property type="match status" value="1"/>
</dbReference>
<dbReference type="InterPro" id="IPR023780">
    <property type="entry name" value="Chromo_domain"/>
</dbReference>
<dbReference type="Gene3D" id="3.10.10.10">
    <property type="entry name" value="HIV Type 1 Reverse Transcriptase, subunit A, domain 1"/>
    <property type="match status" value="1"/>
</dbReference>
<gene>
    <name evidence="5" type="ORF">Moror_14467</name>
</gene>
<dbReference type="InterPro" id="IPR000953">
    <property type="entry name" value="Chromo/chromo_shadow_dom"/>
</dbReference>
<dbReference type="Pfam" id="PF00078">
    <property type="entry name" value="RVT_1"/>
    <property type="match status" value="1"/>
</dbReference>
<dbReference type="InterPro" id="IPR050951">
    <property type="entry name" value="Retrovirus_Pol_polyprotein"/>
</dbReference>
<feature type="coiled-coil region" evidence="2">
    <location>
        <begin position="277"/>
        <end position="304"/>
    </location>
</feature>
<dbReference type="Gene3D" id="3.30.70.270">
    <property type="match status" value="1"/>
</dbReference>
<dbReference type="GO" id="GO:0005634">
    <property type="term" value="C:nucleus"/>
    <property type="evidence" value="ECO:0007669"/>
    <property type="project" value="UniProtKB-ARBA"/>
</dbReference>
<dbReference type="InterPro" id="IPR043502">
    <property type="entry name" value="DNA/RNA_pol_sf"/>
</dbReference>
<dbReference type="SUPFAM" id="SSF53098">
    <property type="entry name" value="Ribonuclease H-like"/>
    <property type="match status" value="1"/>
</dbReference>
<accession>V2WNT2</accession>
<evidence type="ECO:0000313" key="6">
    <source>
        <dbReference type="Proteomes" id="UP000017559"/>
    </source>
</evidence>
<feature type="domain" description="Reverse transcriptase" evidence="3">
    <location>
        <begin position="1"/>
        <end position="171"/>
    </location>
</feature>
<protein>
    <recommendedName>
        <fullName evidence="7">Reverse transcriptase-rnase h-integrase</fullName>
    </recommendedName>
</protein>
<dbReference type="CDD" id="cd01647">
    <property type="entry name" value="RT_LTR"/>
    <property type="match status" value="1"/>
</dbReference>
<dbReference type="EMBL" id="AWSO01002048">
    <property type="protein sequence ID" value="ESK82176.1"/>
    <property type="molecule type" value="Genomic_DNA"/>
</dbReference>
<dbReference type="GO" id="GO:0006338">
    <property type="term" value="P:chromatin remodeling"/>
    <property type="evidence" value="ECO:0007669"/>
    <property type="project" value="UniProtKB-ARBA"/>
</dbReference>
<evidence type="ECO:0008006" key="7">
    <source>
        <dbReference type="Google" id="ProtNLM"/>
    </source>
</evidence>
<dbReference type="HOGENOM" id="CLU_413368_0_0_1"/>
<dbReference type="Gene3D" id="3.30.420.10">
    <property type="entry name" value="Ribonuclease H-like superfamily/Ribonuclease H"/>
    <property type="match status" value="1"/>
</dbReference>
<organism evidence="5 6">
    <name type="scientific">Moniliophthora roreri (strain MCA 2997)</name>
    <name type="common">Cocoa frosty pod rot fungus</name>
    <name type="synonym">Crinipellis roreri</name>
    <dbReference type="NCBI Taxonomy" id="1381753"/>
    <lineage>
        <taxon>Eukaryota</taxon>
        <taxon>Fungi</taxon>
        <taxon>Dikarya</taxon>
        <taxon>Basidiomycota</taxon>
        <taxon>Agaricomycotina</taxon>
        <taxon>Agaricomycetes</taxon>
        <taxon>Agaricomycetidae</taxon>
        <taxon>Agaricales</taxon>
        <taxon>Marasmiineae</taxon>
        <taxon>Marasmiaceae</taxon>
        <taxon>Moniliophthora</taxon>
    </lineage>
</organism>
<dbReference type="InterPro" id="IPR043128">
    <property type="entry name" value="Rev_trsase/Diguanyl_cyclase"/>
</dbReference>
<dbReference type="SUPFAM" id="SSF54160">
    <property type="entry name" value="Chromo domain-like"/>
    <property type="match status" value="1"/>
</dbReference>
<dbReference type="GO" id="GO:0003723">
    <property type="term" value="F:RNA binding"/>
    <property type="evidence" value="ECO:0007669"/>
    <property type="project" value="UniProtKB-KW"/>
</dbReference>
<proteinExistence type="predicted"/>
<evidence type="ECO:0000313" key="5">
    <source>
        <dbReference type="EMBL" id="ESK82176.1"/>
    </source>
</evidence>